<dbReference type="PROSITE" id="PS51318">
    <property type="entry name" value="TAT"/>
    <property type="match status" value="1"/>
</dbReference>
<dbReference type="Proteomes" id="UP000477750">
    <property type="component" value="Unassembled WGS sequence"/>
</dbReference>
<dbReference type="SUPFAM" id="SSF53850">
    <property type="entry name" value="Periplasmic binding protein-like II"/>
    <property type="match status" value="1"/>
</dbReference>
<keyword evidence="3" id="KW-1185">Reference proteome</keyword>
<dbReference type="PANTHER" id="PTHR30290">
    <property type="entry name" value="PERIPLASMIC BINDING COMPONENT OF ABC TRANSPORTER"/>
    <property type="match status" value="1"/>
</dbReference>
<evidence type="ECO:0000313" key="3">
    <source>
        <dbReference type="Proteomes" id="UP000477750"/>
    </source>
</evidence>
<dbReference type="GO" id="GO:0015833">
    <property type="term" value="P:peptide transport"/>
    <property type="evidence" value="ECO:0007669"/>
    <property type="project" value="TreeGrafter"/>
</dbReference>
<evidence type="ECO:0000313" key="2">
    <source>
        <dbReference type="EMBL" id="MQM28959.1"/>
    </source>
</evidence>
<reference evidence="2 3" key="1">
    <citation type="submission" date="2019-10" db="EMBL/GenBank/DDBJ databases">
        <title>Glycomyces albidus sp. nov., a novel actinomycete isolated from rhizosphere soil of wheat (Triticum aestivum L.).</title>
        <authorList>
            <person name="Qian L."/>
        </authorList>
    </citation>
    <scope>NUCLEOTIDE SEQUENCE [LARGE SCALE GENOMIC DNA]</scope>
    <source>
        <strain evidence="2 3">NEAU-7082</strain>
    </source>
</reference>
<protein>
    <recommendedName>
        <fullName evidence="1">Solute-binding protein family 5 domain-containing protein</fullName>
    </recommendedName>
</protein>
<organism evidence="2 3">
    <name type="scientific">Glycomyces albidus</name>
    <dbReference type="NCBI Taxonomy" id="2656774"/>
    <lineage>
        <taxon>Bacteria</taxon>
        <taxon>Bacillati</taxon>
        <taxon>Actinomycetota</taxon>
        <taxon>Actinomycetes</taxon>
        <taxon>Glycomycetales</taxon>
        <taxon>Glycomycetaceae</taxon>
        <taxon>Glycomyces</taxon>
    </lineage>
</organism>
<feature type="domain" description="Solute-binding protein family 5" evidence="1">
    <location>
        <begin position="95"/>
        <end position="474"/>
    </location>
</feature>
<sequence>MTSQRFELSRRNLMQAVGLGAGAVATTSLLGACQADSGGGDGGASGKFVYVYPFDTSVEHYNAALNTGVLLTAAPVAELFIPRCAILDWNTFEWLPQLAESVALEGTTLTIKLRSGIKWTDGTDVTAADVAGTIYLQKLNAAQGTIGWDQLVSATADDDTTVTVTYTEVFTGVEHGALKAQVLPSSRYGEWMDEARGLVEAGEVQGDPGQVALAEKIAAEDFLDTEEFISCGAYKFDQVGETVITLTRHEDGLFADQVKFETVEVQKGDNAASVQFLLSSEVDYSTQVLGATDRQTIAGVEGLKELSTPGYDGVGLMLNQGRFPEFADVNVRKAFMYVFDTEVIGEIAKGAGGYYIPATYTGLPDPHAEGLFDDVELEYYTTDHAKAEELLTGAGWTKESDGWHKPDGSLAEYTIIGVEGWTDFSLTGEQAASQLTDFGLNVAYENVPADNPWGIWGAGEFDIAVRQWANPFVPYVYGSWQMTWFTDNSQTADAPGMGLPTAEVATTSLGTVNVDDLYLASQKGTPEEQAEANKTLGIVFNETLPRLPLFLNQRVSYAIEGERVKSIDPGSYELNDIYFDNPIMVRILEGGIEPK</sequence>
<dbReference type="Gene3D" id="3.40.190.10">
    <property type="entry name" value="Periplasmic binding protein-like II"/>
    <property type="match status" value="1"/>
</dbReference>
<dbReference type="Pfam" id="PF00496">
    <property type="entry name" value="SBP_bac_5"/>
    <property type="match status" value="1"/>
</dbReference>
<proteinExistence type="predicted"/>
<dbReference type="Gene3D" id="3.10.105.10">
    <property type="entry name" value="Dipeptide-binding Protein, Domain 3"/>
    <property type="match status" value="1"/>
</dbReference>
<name>A0A6L5GGW7_9ACTN</name>
<comment type="caution">
    <text evidence="2">The sequence shown here is derived from an EMBL/GenBank/DDBJ whole genome shotgun (WGS) entry which is preliminary data.</text>
</comment>
<dbReference type="RefSeq" id="WP_153028028.1">
    <property type="nucleotide sequence ID" value="NZ_WIAO01000073.1"/>
</dbReference>
<dbReference type="InterPro" id="IPR039424">
    <property type="entry name" value="SBP_5"/>
</dbReference>
<dbReference type="InterPro" id="IPR006311">
    <property type="entry name" value="TAT_signal"/>
</dbReference>
<evidence type="ECO:0000259" key="1">
    <source>
        <dbReference type="Pfam" id="PF00496"/>
    </source>
</evidence>
<dbReference type="GO" id="GO:1904680">
    <property type="term" value="F:peptide transmembrane transporter activity"/>
    <property type="evidence" value="ECO:0007669"/>
    <property type="project" value="TreeGrafter"/>
</dbReference>
<gene>
    <name evidence="2" type="ORF">GFD30_25840</name>
</gene>
<dbReference type="InterPro" id="IPR000914">
    <property type="entry name" value="SBP_5_dom"/>
</dbReference>
<accession>A0A6L5GGW7</accession>
<dbReference type="AlphaFoldDB" id="A0A6L5GGW7"/>
<dbReference type="PROSITE" id="PS51257">
    <property type="entry name" value="PROKAR_LIPOPROTEIN"/>
    <property type="match status" value="1"/>
</dbReference>
<dbReference type="EMBL" id="WIAO01000073">
    <property type="protein sequence ID" value="MQM28959.1"/>
    <property type="molecule type" value="Genomic_DNA"/>
</dbReference>